<dbReference type="SUPFAM" id="SSF53756">
    <property type="entry name" value="UDP-Glycosyltransferase/glycogen phosphorylase"/>
    <property type="match status" value="1"/>
</dbReference>
<protein>
    <recommendedName>
        <fullName evidence="3">Glycosyltransferase subfamily 4-like N-terminal domain-containing protein</fullName>
    </recommendedName>
</protein>
<dbReference type="Gene3D" id="3.40.50.2000">
    <property type="entry name" value="Glycogen Phosphorylase B"/>
    <property type="match status" value="2"/>
</dbReference>
<evidence type="ECO:0000313" key="1">
    <source>
        <dbReference type="EMBL" id="KTT69251.1"/>
    </source>
</evidence>
<dbReference type="RefSeq" id="WP_058733651.1">
    <property type="nucleotide sequence ID" value="NZ_LDTD01000074.1"/>
</dbReference>
<evidence type="ECO:0000313" key="2">
    <source>
        <dbReference type="Proteomes" id="UP000072867"/>
    </source>
</evidence>
<dbReference type="EMBL" id="LDTD01000074">
    <property type="protein sequence ID" value="KTT69251.1"/>
    <property type="molecule type" value="Genomic_DNA"/>
</dbReference>
<reference evidence="1 2" key="1">
    <citation type="journal article" date="2016" name="Front. Microbiol.">
        <title>Genomic Resource of Rice Seed Associated Bacteria.</title>
        <authorList>
            <person name="Midha S."/>
            <person name="Bansal K."/>
            <person name="Sharma S."/>
            <person name="Kumar N."/>
            <person name="Patil P.P."/>
            <person name="Chaudhry V."/>
            <person name="Patil P.B."/>
        </authorList>
    </citation>
    <scope>NUCLEOTIDE SEQUENCE [LARGE SCALE GENOMIC DNA]</scope>
    <source>
        <strain evidence="1 2">NS319</strain>
    </source>
</reference>
<accession>A0A147HWH9</accession>
<dbReference type="Proteomes" id="UP000072867">
    <property type="component" value="Unassembled WGS sequence"/>
</dbReference>
<dbReference type="AlphaFoldDB" id="A0A147HWH9"/>
<comment type="caution">
    <text evidence="1">The sequence shown here is derived from an EMBL/GenBank/DDBJ whole genome shotgun (WGS) entry which is preliminary data.</text>
</comment>
<sequence>MTKRAMPAIWILTGDIMGPLGGGFRQQRWAEYLLARGEPIRLFHVEGAFGVRYADVYSVNELHERRRGWIAAAPPRAGVRDSRAARVFRFVKHTFLIDLFLPSVFRLIKTVHMMLRDAPPHVVLMCSSPPYAMALAGRILKAIHGDRITMALDMRDLWSLHTAFPGPKVHKRLIERWVIGGADIFTTVAPALADRFRQWFGRGGEVVFNVATHAPAISADPAAFDWGAVDPRIRAESRKIVYTGSIPAGFYDLDGLLDAIGAFALRSEAANLQFVFVGAGGELAARAAGRGLPPNLVVFTPQVRHEMAAAIQVAADTLMFLGYRAADNQGQVSIKLFEYFRRSKPILPIHIRAGSDVAWLVEHYCSRPCPNLLDVVALGDAFADVATTGGKSLPAAQDVPAREASLLQAYEDVSDQIVARVAGARP</sequence>
<name>A0A147HWH9_9SPHN</name>
<dbReference type="PATRIC" id="fig|33051.3.peg.3394"/>
<organism evidence="1 2">
    <name type="scientific">Sphingomonas sanguinis</name>
    <dbReference type="NCBI Taxonomy" id="33051"/>
    <lineage>
        <taxon>Bacteria</taxon>
        <taxon>Pseudomonadati</taxon>
        <taxon>Pseudomonadota</taxon>
        <taxon>Alphaproteobacteria</taxon>
        <taxon>Sphingomonadales</taxon>
        <taxon>Sphingomonadaceae</taxon>
        <taxon>Sphingomonas</taxon>
    </lineage>
</organism>
<proteinExistence type="predicted"/>
<gene>
    <name evidence="1" type="ORF">NS319_10970</name>
</gene>
<evidence type="ECO:0008006" key="3">
    <source>
        <dbReference type="Google" id="ProtNLM"/>
    </source>
</evidence>